<protein>
    <recommendedName>
        <fullName evidence="3">Outer membrane protein beta-barrel domain-containing protein</fullName>
    </recommendedName>
</protein>
<proteinExistence type="predicted"/>
<reference evidence="1 2" key="1">
    <citation type="journal article" date="2015" name="Microbiome">
        <title>Genomic resolution of linkages in carbon, nitrogen, and sulfur cycling among widespread estuary sediment bacteria.</title>
        <authorList>
            <person name="Baker B.J."/>
            <person name="Lazar C.S."/>
            <person name="Teske A.P."/>
            <person name="Dick G.J."/>
        </authorList>
    </citation>
    <scope>NUCLEOTIDE SEQUENCE [LARGE SCALE GENOMIC DNA]</scope>
    <source>
        <strain evidence="1">SM1_77</strain>
    </source>
</reference>
<evidence type="ECO:0000313" key="2">
    <source>
        <dbReference type="Proteomes" id="UP000050975"/>
    </source>
</evidence>
<dbReference type="Proteomes" id="UP000050975">
    <property type="component" value="Unassembled WGS sequence"/>
</dbReference>
<dbReference type="EMBL" id="LJVE01000028">
    <property type="protein sequence ID" value="KPL14969.1"/>
    <property type="molecule type" value="Genomic_DNA"/>
</dbReference>
<dbReference type="AlphaFoldDB" id="A0A0S8JYY0"/>
<organism evidence="1 2">
    <name type="scientific">candidate division WOR_3 bacterium SM1_77</name>
    <dbReference type="NCBI Taxonomy" id="1703778"/>
    <lineage>
        <taxon>Bacteria</taxon>
        <taxon>Bacteria division WOR-3</taxon>
    </lineage>
</organism>
<sequence length="151" mass="16436">MLLHMLLAFSLGIEGGYHIPAVGFQNINTGNSFSVYTVRNVGFVDLTLALKTAFYTGDNASYNLNATGLRLGVQKSNWPISPVLAIGGDYVSRALGQNSESGFALAYSMGMLLNFRIDRLSIHPKFYYDGLTDMKTHAGFIGLKLGIGYEI</sequence>
<name>A0A0S8JYY0_UNCW3</name>
<gene>
    <name evidence="1" type="ORF">AMJ74_02430</name>
</gene>
<evidence type="ECO:0008006" key="3">
    <source>
        <dbReference type="Google" id="ProtNLM"/>
    </source>
</evidence>
<accession>A0A0S8JYY0</accession>
<evidence type="ECO:0000313" key="1">
    <source>
        <dbReference type="EMBL" id="KPL14969.1"/>
    </source>
</evidence>
<comment type="caution">
    <text evidence="1">The sequence shown here is derived from an EMBL/GenBank/DDBJ whole genome shotgun (WGS) entry which is preliminary data.</text>
</comment>